<organism evidence="1 2">
    <name type="scientific">Pyropia yezoensis</name>
    <name type="common">Susabi-nori</name>
    <name type="synonym">Porphyra yezoensis</name>
    <dbReference type="NCBI Taxonomy" id="2788"/>
    <lineage>
        <taxon>Eukaryota</taxon>
        <taxon>Rhodophyta</taxon>
        <taxon>Bangiophyceae</taxon>
        <taxon>Bangiales</taxon>
        <taxon>Bangiaceae</taxon>
        <taxon>Pyropia</taxon>
    </lineage>
</organism>
<reference evidence="1" key="1">
    <citation type="submission" date="2019-11" db="EMBL/GenBank/DDBJ databases">
        <title>Nori genome reveals adaptations in red seaweeds to the harsh intertidal environment.</title>
        <authorList>
            <person name="Wang D."/>
            <person name="Mao Y."/>
        </authorList>
    </citation>
    <scope>NUCLEOTIDE SEQUENCE</scope>
    <source>
        <tissue evidence="1">Gametophyte</tissue>
    </source>
</reference>
<sequence>MRPQMTRATALAAWTVGVWIAAATAAAAVASVAAVAAPSVAAPIATTALLRGASPPAVPARSLSSAAGATAIGRSPPDVEFRSQRGVLSQEAEAVRHEPSAEHWLTADREGGGSRQAVSTVPDGPDDLRQRIAGVLAAPLVASGAGVSYAIAQRGALVVADARGLASIELGVLMDATTRTDVASVSKKVTAFLLYWLDDASRLALVDDVRKYVPELLIKAAGPITLRHMVHHVSGLPEAYTSFFLARGGLGDAIPRRVLLAAIYRLKELRFAPGSAWEYSNTNFILAGLVAERVMAKPLRLLLADIIFRPLRMAATDLYDSTERVYPDIASSYTINASAAAVPGEALDISIARESHRLTPVGSSGIVTTPTDLLRWLDNFSNNTLGGGQSLIYDVTAPYVLRDAAGDVVPPTYAFGAAYGAGLFVSDLPVAGANTTVRVVHHSGIIAGYRSIVAWVPDAEITLALQATSAVFSDTFFFFAAAIAAVAFPDEFGVAPAGQGGRGGGAQPLSPVPSLSVPFTDEVTDSRPSGAISAPAASLADVAGVWSLDVEVSPFGAFELQAGGNAPRNDDYSSPRAYGYDSGNPPDGNAAEWLFLDFGRLTRSQLFPVSTTRFVGALNGVPGALTLEVSPPLNRSAPAIATLTIASLEQQRTLRATRYPSLQLTAAVLDAAAGTYTSARLGATYTSTPRGGGLGVAIHGDEGRLGSTFLPCCATPGGDWNGTFSSGRPGIPATSELRERYLLLTAAFDGDSMGLDVRIANGGQEDLDGVPFSRVGTCPV</sequence>
<dbReference type="EMBL" id="CM020620">
    <property type="protein sequence ID" value="KAK1868913.1"/>
    <property type="molecule type" value="Genomic_DNA"/>
</dbReference>
<comment type="caution">
    <text evidence="1">The sequence shown here is derived from an EMBL/GenBank/DDBJ whole genome shotgun (WGS) entry which is preliminary data.</text>
</comment>
<evidence type="ECO:0000313" key="2">
    <source>
        <dbReference type="Proteomes" id="UP000798662"/>
    </source>
</evidence>
<dbReference type="Proteomes" id="UP000798662">
    <property type="component" value="Chromosome 3"/>
</dbReference>
<proteinExistence type="predicted"/>
<gene>
    <name evidence="1" type="ORF">I4F81_011395</name>
</gene>
<protein>
    <submittedName>
        <fullName evidence="1">Uncharacterized protein</fullName>
    </submittedName>
</protein>
<keyword evidence="2" id="KW-1185">Reference proteome</keyword>
<evidence type="ECO:0000313" key="1">
    <source>
        <dbReference type="EMBL" id="KAK1868913.1"/>
    </source>
</evidence>
<accession>A0ACC3CFQ2</accession>
<name>A0ACC3CFQ2_PYRYE</name>